<dbReference type="Pfam" id="PF02606">
    <property type="entry name" value="LpxK"/>
    <property type="match status" value="1"/>
</dbReference>
<keyword evidence="6 13" id="KW-0441">Lipid A biosynthesis</keyword>
<dbReference type="PATRIC" id="fig|1653476.3.peg.1513"/>
<evidence type="ECO:0000256" key="1">
    <source>
        <dbReference type="ARBA" id="ARBA00002274"/>
    </source>
</evidence>
<evidence type="ECO:0000313" key="15">
    <source>
        <dbReference type="Proteomes" id="UP000068196"/>
    </source>
</evidence>
<keyword evidence="5 13" id="KW-0444">Lipid biosynthesis</keyword>
<dbReference type="EC" id="2.7.1.130" evidence="3 13"/>
<dbReference type="GO" id="GO:0009244">
    <property type="term" value="P:lipopolysaccharide core region biosynthetic process"/>
    <property type="evidence" value="ECO:0007669"/>
    <property type="project" value="TreeGrafter"/>
</dbReference>
<evidence type="ECO:0000256" key="6">
    <source>
        <dbReference type="ARBA" id="ARBA00022556"/>
    </source>
</evidence>
<reference evidence="15" key="2">
    <citation type="journal article" date="2016" name="Int. J. Syst. Evol. Microbiol.">
        <title>Caldimicrobium thiodismutans sp. nov., a sulfur-disproportionating bacterium isolated from a hot spring.</title>
        <authorList>
            <person name="Kojima H."/>
            <person name="Umezawa K."/>
            <person name="Fukui M."/>
        </authorList>
    </citation>
    <scope>NUCLEOTIDE SEQUENCE [LARGE SCALE GENOMIC DNA]</scope>
    <source>
        <strain evidence="15">TF1</strain>
    </source>
</reference>
<evidence type="ECO:0000256" key="10">
    <source>
        <dbReference type="ARBA" id="ARBA00022840"/>
    </source>
</evidence>
<evidence type="ECO:0000313" key="14">
    <source>
        <dbReference type="EMBL" id="BAU23823.1"/>
    </source>
</evidence>
<dbReference type="GO" id="GO:0009029">
    <property type="term" value="F:lipid-A 4'-kinase activity"/>
    <property type="evidence" value="ECO:0007669"/>
    <property type="project" value="UniProtKB-UniRule"/>
</dbReference>
<dbReference type="NCBIfam" id="TIGR00682">
    <property type="entry name" value="lpxK"/>
    <property type="match status" value="1"/>
</dbReference>
<dbReference type="HAMAP" id="MF_00409">
    <property type="entry name" value="LpxK"/>
    <property type="match status" value="1"/>
</dbReference>
<dbReference type="GO" id="GO:0009245">
    <property type="term" value="P:lipid A biosynthetic process"/>
    <property type="evidence" value="ECO:0007669"/>
    <property type="project" value="UniProtKB-UniRule"/>
</dbReference>
<dbReference type="OrthoDB" id="9789797at2"/>
<name>A0A0U5AZ96_9BACT</name>
<evidence type="ECO:0000256" key="3">
    <source>
        <dbReference type="ARBA" id="ARBA00012071"/>
    </source>
</evidence>
<keyword evidence="10 13" id="KW-0067">ATP-binding</keyword>
<dbReference type="KEGG" id="cthi:THC_1458"/>
<dbReference type="PANTHER" id="PTHR42724">
    <property type="entry name" value="TETRAACYLDISACCHARIDE 4'-KINASE"/>
    <property type="match status" value="1"/>
</dbReference>
<gene>
    <name evidence="13" type="primary">lpxK</name>
    <name evidence="14" type="ORF">THC_1458</name>
</gene>
<keyword evidence="7 13" id="KW-0808">Transferase</keyword>
<evidence type="ECO:0000256" key="5">
    <source>
        <dbReference type="ARBA" id="ARBA00022516"/>
    </source>
</evidence>
<evidence type="ECO:0000256" key="2">
    <source>
        <dbReference type="ARBA" id="ARBA00004870"/>
    </source>
</evidence>
<dbReference type="STRING" id="1653476.THC_1458"/>
<dbReference type="InterPro" id="IPR003758">
    <property type="entry name" value="LpxK"/>
</dbReference>
<dbReference type="EMBL" id="AP014945">
    <property type="protein sequence ID" value="BAU23823.1"/>
    <property type="molecule type" value="Genomic_DNA"/>
</dbReference>
<keyword evidence="11 13" id="KW-0443">Lipid metabolism</keyword>
<feature type="binding site" evidence="13">
    <location>
        <begin position="41"/>
        <end position="48"/>
    </location>
    <ligand>
        <name>ATP</name>
        <dbReference type="ChEBI" id="CHEBI:30616"/>
    </ligand>
</feature>
<evidence type="ECO:0000256" key="12">
    <source>
        <dbReference type="ARBA" id="ARBA00029757"/>
    </source>
</evidence>
<proteinExistence type="inferred from homology"/>
<evidence type="ECO:0000256" key="7">
    <source>
        <dbReference type="ARBA" id="ARBA00022679"/>
    </source>
</evidence>
<comment type="similarity">
    <text evidence="13">Belongs to the LpxK family.</text>
</comment>
<evidence type="ECO:0000256" key="8">
    <source>
        <dbReference type="ARBA" id="ARBA00022741"/>
    </source>
</evidence>
<evidence type="ECO:0000256" key="4">
    <source>
        <dbReference type="ARBA" id="ARBA00016436"/>
    </source>
</evidence>
<keyword evidence="9 13" id="KW-0418">Kinase</keyword>
<dbReference type="RefSeq" id="WP_068515438.1">
    <property type="nucleotide sequence ID" value="NZ_AP014945.1"/>
</dbReference>
<dbReference type="PANTHER" id="PTHR42724:SF1">
    <property type="entry name" value="TETRAACYLDISACCHARIDE 4'-KINASE, MITOCHONDRIAL-RELATED"/>
    <property type="match status" value="1"/>
</dbReference>
<comment type="catalytic activity">
    <reaction evidence="13">
        <text>a lipid A disaccharide + ATP = a lipid IVA + ADP + H(+)</text>
        <dbReference type="Rhea" id="RHEA:67840"/>
        <dbReference type="ChEBI" id="CHEBI:15378"/>
        <dbReference type="ChEBI" id="CHEBI:30616"/>
        <dbReference type="ChEBI" id="CHEBI:176343"/>
        <dbReference type="ChEBI" id="CHEBI:176425"/>
        <dbReference type="ChEBI" id="CHEBI:456216"/>
        <dbReference type="EC" id="2.7.1.130"/>
    </reaction>
</comment>
<dbReference type="InterPro" id="IPR027417">
    <property type="entry name" value="P-loop_NTPase"/>
</dbReference>
<evidence type="ECO:0000256" key="9">
    <source>
        <dbReference type="ARBA" id="ARBA00022777"/>
    </source>
</evidence>
<dbReference type="SUPFAM" id="SSF52540">
    <property type="entry name" value="P-loop containing nucleoside triphosphate hydrolases"/>
    <property type="match status" value="1"/>
</dbReference>
<comment type="pathway">
    <text evidence="2 13">Glycolipid biosynthesis; lipid IV(A) biosynthesis; lipid IV(A) from (3R)-3-hydroxytetradecanoyl-[acyl-carrier-protein] and UDP-N-acetyl-alpha-D-glucosamine: step 6/6.</text>
</comment>
<sequence>MLSNLINPYFWVISIRNLLYDLKVLPSKRLSIPVISIGNLSAGGTGKTSLVRYLAENLSKKLHVGILSRGYKRKSKGYKVILDRGMLCSTLFEAGDEAYMLSYLFQGKPKVSLAVGEDRVLAGKRMIEELNIELLLLDDGFQHRRLYRDIDLLLLKKNDLKDKLLPLGRLREPLNSLKRASAIILSYQEVLPFEFTFKDKPIFKLFRKNFRILDASHHPPTLKEGESFIAFSGLGSNEQFQMTLKNLKIPVKKLLSFPDHYDYRDFKLDPSEKYLTTLKDFIKFPQAPNLYFFDFDIEIPSLLLFLENFFKEE</sequence>
<organism evidence="14 15">
    <name type="scientific">Caldimicrobium thiodismutans</name>
    <dbReference type="NCBI Taxonomy" id="1653476"/>
    <lineage>
        <taxon>Bacteria</taxon>
        <taxon>Pseudomonadati</taxon>
        <taxon>Thermodesulfobacteriota</taxon>
        <taxon>Thermodesulfobacteria</taxon>
        <taxon>Thermodesulfobacteriales</taxon>
        <taxon>Thermodesulfobacteriaceae</taxon>
        <taxon>Caldimicrobium</taxon>
    </lineage>
</organism>
<evidence type="ECO:0000256" key="13">
    <source>
        <dbReference type="HAMAP-Rule" id="MF_00409"/>
    </source>
</evidence>
<dbReference type="GO" id="GO:0005886">
    <property type="term" value="C:plasma membrane"/>
    <property type="evidence" value="ECO:0007669"/>
    <property type="project" value="TreeGrafter"/>
</dbReference>
<evidence type="ECO:0000256" key="11">
    <source>
        <dbReference type="ARBA" id="ARBA00023098"/>
    </source>
</evidence>
<protein>
    <recommendedName>
        <fullName evidence="4 13">Tetraacyldisaccharide 4'-kinase</fullName>
        <ecNumber evidence="3 13">2.7.1.130</ecNumber>
    </recommendedName>
    <alternativeName>
        <fullName evidence="12 13">Lipid A 4'-kinase</fullName>
    </alternativeName>
</protein>
<comment type="function">
    <text evidence="1 13">Transfers the gamma-phosphate of ATP to the 4'-position of a tetraacyldisaccharide 1-phosphate intermediate (termed DS-1-P) to form tetraacyldisaccharide 1,4'-bis-phosphate (lipid IVA).</text>
</comment>
<dbReference type="UniPathway" id="UPA00359">
    <property type="reaction ID" value="UER00482"/>
</dbReference>
<dbReference type="GO" id="GO:0005524">
    <property type="term" value="F:ATP binding"/>
    <property type="evidence" value="ECO:0007669"/>
    <property type="project" value="UniProtKB-UniRule"/>
</dbReference>
<keyword evidence="8 13" id="KW-0547">Nucleotide-binding</keyword>
<dbReference type="Proteomes" id="UP000068196">
    <property type="component" value="Chromosome"/>
</dbReference>
<reference evidence="14 15" key="1">
    <citation type="journal article" date="2016" name="Int. J. Syst. Evol. Microbiol.">
        <title>Caldimicrobium thiodismutans sp. nov., a sulfur-disproportionating bacterium isolated from a hot spring, and emended description of the genus Caldimicrobium.</title>
        <authorList>
            <person name="Kojima H."/>
            <person name="Umezawa K."/>
            <person name="Fukui M."/>
        </authorList>
    </citation>
    <scope>NUCLEOTIDE SEQUENCE [LARGE SCALE GENOMIC DNA]</scope>
    <source>
        <strain evidence="14 15">TF1</strain>
    </source>
</reference>
<accession>A0A0U5AZ96</accession>
<dbReference type="AlphaFoldDB" id="A0A0U5AZ96"/>
<keyword evidence="15" id="KW-1185">Reference proteome</keyword>